<evidence type="ECO:0000313" key="4">
    <source>
        <dbReference type="Proteomes" id="UP000193144"/>
    </source>
</evidence>
<dbReference type="GO" id="GO:0031942">
    <property type="term" value="C:i-AAA complex"/>
    <property type="evidence" value="ECO:0007669"/>
    <property type="project" value="TreeGrafter"/>
</dbReference>
<accession>A0A1Y1ZBM1</accession>
<dbReference type="InterPro" id="IPR040201">
    <property type="entry name" value="Mrg3-like"/>
</dbReference>
<dbReference type="OrthoDB" id="10050400at2759"/>
<gene>
    <name evidence="3" type="ORF">BCR34DRAFT_570465</name>
</gene>
<keyword evidence="4" id="KW-1185">Reference proteome</keyword>
<protein>
    <recommendedName>
        <fullName evidence="5">TPR domain-containing protein</fullName>
    </recommendedName>
</protein>
<reference evidence="3 4" key="1">
    <citation type="submission" date="2016-07" db="EMBL/GenBank/DDBJ databases">
        <title>Pervasive Adenine N6-methylation of Active Genes in Fungi.</title>
        <authorList>
            <consortium name="DOE Joint Genome Institute"/>
            <person name="Mondo S.J."/>
            <person name="Dannebaum R.O."/>
            <person name="Kuo R.C."/>
            <person name="Labutti K."/>
            <person name="Haridas S."/>
            <person name="Kuo A."/>
            <person name="Salamov A."/>
            <person name="Ahrendt S.R."/>
            <person name="Lipzen A."/>
            <person name="Sullivan W."/>
            <person name="Andreopoulos W.B."/>
            <person name="Clum A."/>
            <person name="Lindquist E."/>
            <person name="Daum C."/>
            <person name="Ramamoorthy G.K."/>
            <person name="Gryganskyi A."/>
            <person name="Culley D."/>
            <person name="Magnuson J.K."/>
            <person name="James T.Y."/>
            <person name="O'Malley M.A."/>
            <person name="Stajich J.E."/>
            <person name="Spatafora J.W."/>
            <person name="Visel A."/>
            <person name="Grigoriev I.V."/>
        </authorList>
    </citation>
    <scope>NUCLEOTIDE SEQUENCE [LARGE SCALE GENOMIC DNA]</scope>
    <source>
        <strain evidence="3 4">CBS 115471</strain>
    </source>
</reference>
<dbReference type="GO" id="GO:0051787">
    <property type="term" value="F:misfolded protein binding"/>
    <property type="evidence" value="ECO:0007669"/>
    <property type="project" value="TreeGrafter"/>
</dbReference>
<sequence length="422" mass="47801">MFSRAIPRPAPRVSRFAMCEAQPQLNLLQHLPSRAWRPIRRQCQRRHETTFRQKLKDGYRRNPYQFSFAVGMIVILSGLAASIPYYNEHYIIRPFHNYPEPVAKKLRRAVFYSQGRYLDLGEANRYFRQALQIANELGMDPFSPEILGVKLAISSVFEQAGHFSLAVDVLEVMRADCLRFIDEFGDKHWNNGNRSRVLKVIVMLDVQMAELYNSKYVNEPEQAEKRLTEAVETALREKHRRDNEGVKPGEGDWMSDEEMGGTIEALAHHYEKYDSHYLATPLFLQALALCPPKSCHSVVLMNNISTCLAQQTTPPPSSGPDSFPNTPPPSRPSMVEYARQWATKALDRAAAISPPERTNECDVGCAVATHNLGEFLEMDGRLKEARQKYEEAFSLAKAVGFAEGKLNAKAGISRVKALEKGQ</sequence>
<dbReference type="GO" id="GO:0006515">
    <property type="term" value="P:protein quality control for misfolded or incompletely synthesized proteins"/>
    <property type="evidence" value="ECO:0007669"/>
    <property type="project" value="TreeGrafter"/>
</dbReference>
<dbReference type="SUPFAM" id="SSF48452">
    <property type="entry name" value="TPR-like"/>
    <property type="match status" value="2"/>
</dbReference>
<dbReference type="AlphaFoldDB" id="A0A1Y1ZBM1"/>
<dbReference type="STRING" id="1231657.A0A1Y1ZBM1"/>
<dbReference type="PANTHER" id="PTHR28142:SF1">
    <property type="entry name" value="MITOCHONDRIAL INNER MEMBRANE I-AAA PROTEASE SUPERCOMPLEX SUBUNIT MGR3-RELATED"/>
    <property type="match status" value="1"/>
</dbReference>
<evidence type="ECO:0000256" key="1">
    <source>
        <dbReference type="SAM" id="MobiDB-lite"/>
    </source>
</evidence>
<dbReference type="PANTHER" id="PTHR28142">
    <property type="entry name" value="MITOCHONDRIAL INNER MEMBRANE I-AAA PROTEASE SUPERCOMPLEX SUBUNIT MGR3-RELATED"/>
    <property type="match status" value="1"/>
</dbReference>
<dbReference type="Gene3D" id="1.25.40.10">
    <property type="entry name" value="Tetratricopeptide repeat domain"/>
    <property type="match status" value="1"/>
</dbReference>
<organism evidence="3 4">
    <name type="scientific">Clohesyomyces aquaticus</name>
    <dbReference type="NCBI Taxonomy" id="1231657"/>
    <lineage>
        <taxon>Eukaryota</taxon>
        <taxon>Fungi</taxon>
        <taxon>Dikarya</taxon>
        <taxon>Ascomycota</taxon>
        <taxon>Pezizomycotina</taxon>
        <taxon>Dothideomycetes</taxon>
        <taxon>Pleosporomycetidae</taxon>
        <taxon>Pleosporales</taxon>
        <taxon>Lindgomycetaceae</taxon>
        <taxon>Clohesyomyces</taxon>
    </lineage>
</organism>
<dbReference type="CDD" id="cd24145">
    <property type="entry name" value="Mgr3-like"/>
    <property type="match status" value="1"/>
</dbReference>
<keyword evidence="2" id="KW-0812">Transmembrane</keyword>
<evidence type="ECO:0000256" key="2">
    <source>
        <dbReference type="SAM" id="Phobius"/>
    </source>
</evidence>
<feature type="transmembrane region" description="Helical" evidence="2">
    <location>
        <begin position="64"/>
        <end position="86"/>
    </location>
</feature>
<comment type="caution">
    <text evidence="3">The sequence shown here is derived from an EMBL/GenBank/DDBJ whole genome shotgun (WGS) entry which is preliminary data.</text>
</comment>
<name>A0A1Y1ZBM1_9PLEO</name>
<keyword evidence="2" id="KW-0472">Membrane</keyword>
<dbReference type="InterPro" id="IPR011990">
    <property type="entry name" value="TPR-like_helical_dom_sf"/>
</dbReference>
<evidence type="ECO:0000313" key="3">
    <source>
        <dbReference type="EMBL" id="ORY07649.1"/>
    </source>
</evidence>
<dbReference type="Proteomes" id="UP000193144">
    <property type="component" value="Unassembled WGS sequence"/>
</dbReference>
<feature type="region of interest" description="Disordered" evidence="1">
    <location>
        <begin position="311"/>
        <end position="332"/>
    </location>
</feature>
<proteinExistence type="predicted"/>
<dbReference type="EMBL" id="MCFA01000107">
    <property type="protein sequence ID" value="ORY07649.1"/>
    <property type="molecule type" value="Genomic_DNA"/>
</dbReference>
<keyword evidence="2" id="KW-1133">Transmembrane helix</keyword>
<evidence type="ECO:0008006" key="5">
    <source>
        <dbReference type="Google" id="ProtNLM"/>
    </source>
</evidence>